<dbReference type="Pfam" id="PF00895">
    <property type="entry name" value="ATP-synt_8"/>
    <property type="match status" value="1"/>
</dbReference>
<accession>A0A5Q0TWJ3</accession>
<evidence type="ECO:0000256" key="7">
    <source>
        <dbReference type="ARBA" id="ARBA00022781"/>
    </source>
</evidence>
<dbReference type="GO" id="GO:0015986">
    <property type="term" value="P:proton motive force-driven ATP synthesis"/>
    <property type="evidence" value="ECO:0007669"/>
    <property type="project" value="InterPro"/>
</dbReference>
<evidence type="ECO:0000256" key="11">
    <source>
        <dbReference type="ARBA" id="ARBA00023136"/>
    </source>
</evidence>
<comment type="subcellular location">
    <subcellularLocation>
        <location evidence="1 12">Mitochondrion membrane</location>
        <topology evidence="1 12">Single-pass membrane protein</topology>
    </subcellularLocation>
</comment>
<keyword evidence="9 12" id="KW-0406">Ion transport</keyword>
<evidence type="ECO:0000256" key="4">
    <source>
        <dbReference type="ARBA" id="ARBA00022448"/>
    </source>
</evidence>
<evidence type="ECO:0000256" key="2">
    <source>
        <dbReference type="ARBA" id="ARBA00008892"/>
    </source>
</evidence>
<keyword evidence="5 12" id="KW-0138">CF(0)</keyword>
<dbReference type="AlphaFoldDB" id="A0A5Q0TWJ3"/>
<evidence type="ECO:0000256" key="5">
    <source>
        <dbReference type="ARBA" id="ARBA00022547"/>
    </source>
</evidence>
<evidence type="ECO:0000256" key="8">
    <source>
        <dbReference type="ARBA" id="ARBA00022989"/>
    </source>
</evidence>
<keyword evidence="6 12" id="KW-0812">Transmembrane</keyword>
<comment type="subunit">
    <text evidence="3">F-type ATPases have 2 components, CF(1) - the catalytic core - and CF(0) - the membrane proton channel.</text>
</comment>
<dbReference type="InterPro" id="IPR001421">
    <property type="entry name" value="ATP8_metazoa"/>
</dbReference>
<dbReference type="GO" id="GO:0015078">
    <property type="term" value="F:proton transmembrane transporter activity"/>
    <property type="evidence" value="ECO:0007669"/>
    <property type="project" value="InterPro"/>
</dbReference>
<keyword evidence="10 12" id="KW-0496">Mitochondrion</keyword>
<keyword evidence="8 13" id="KW-1133">Transmembrane helix</keyword>
<evidence type="ECO:0000256" key="6">
    <source>
        <dbReference type="ARBA" id="ARBA00022692"/>
    </source>
</evidence>
<evidence type="ECO:0000313" key="14">
    <source>
        <dbReference type="EMBL" id="QGA70744.1"/>
    </source>
</evidence>
<dbReference type="GO" id="GO:0031966">
    <property type="term" value="C:mitochondrial membrane"/>
    <property type="evidence" value="ECO:0007669"/>
    <property type="project" value="UniProtKB-SubCell"/>
</dbReference>
<evidence type="ECO:0000256" key="3">
    <source>
        <dbReference type="ARBA" id="ARBA00011291"/>
    </source>
</evidence>
<feature type="transmembrane region" description="Helical" evidence="13">
    <location>
        <begin position="12"/>
        <end position="34"/>
    </location>
</feature>
<evidence type="ECO:0000256" key="10">
    <source>
        <dbReference type="ARBA" id="ARBA00023128"/>
    </source>
</evidence>
<evidence type="ECO:0000256" key="1">
    <source>
        <dbReference type="ARBA" id="ARBA00004304"/>
    </source>
</evidence>
<gene>
    <name evidence="14" type="primary">atp8</name>
</gene>
<evidence type="ECO:0000256" key="12">
    <source>
        <dbReference type="RuleBase" id="RU003661"/>
    </source>
</evidence>
<geneLocation type="mitochondrion" evidence="14"/>
<keyword evidence="11 13" id="KW-0472">Membrane</keyword>
<sequence>MPQMAPMSWLTMYMLFTFMLILLIILNYFTFLYLPNKKNFTISNNKNMNWKW</sequence>
<proteinExistence type="inferred from homology"/>
<evidence type="ECO:0000256" key="13">
    <source>
        <dbReference type="SAM" id="Phobius"/>
    </source>
</evidence>
<reference evidence="14" key="1">
    <citation type="journal article" date="2019" name="Lin Ye Ke Xue">
        <title>Genetic Differentiation and Structural Variation of ATP Synthase Gene of Curculio chinensis (Coleptera: Curculionidae) under Selection Pressure at Different Altitudes.</title>
        <authorList>
            <person name="Zhang S."/>
            <person name="Fang L."/>
            <person name="Liu Y."/>
            <person name="Wang Y."/>
            <person name="Zhang W."/>
            <person name="Shu J."/>
            <person name="Zhang Y."/>
            <person name="Wang Y."/>
            <person name="Wang H."/>
        </authorList>
    </citation>
    <scope>NUCLEOTIDE SEQUENCE</scope>
    <source>
        <strain evidence="14">GN07</strain>
    </source>
</reference>
<name>A0A5Q0TWJ3_EUCSC</name>
<keyword evidence="4 12" id="KW-0813">Transport</keyword>
<organism evidence="14">
    <name type="scientific">Eucryptorrhynchus scrobiculatus</name>
    <name type="common">Snout weevil</name>
    <name type="synonym">Eucryptorrhynchus chinensis</name>
    <dbReference type="NCBI Taxonomy" id="1552824"/>
    <lineage>
        <taxon>Eukaryota</taxon>
        <taxon>Metazoa</taxon>
        <taxon>Ecdysozoa</taxon>
        <taxon>Arthropoda</taxon>
        <taxon>Hexapoda</taxon>
        <taxon>Insecta</taxon>
        <taxon>Pterygota</taxon>
        <taxon>Neoptera</taxon>
        <taxon>Endopterygota</taxon>
        <taxon>Coleoptera</taxon>
        <taxon>Polyphaga</taxon>
        <taxon>Cucujiformia</taxon>
        <taxon>Curculionidae</taxon>
        <taxon>Cryptorhynchinae</taxon>
        <taxon>Eucryptorrhynchus</taxon>
    </lineage>
</organism>
<dbReference type="GO" id="GO:0045259">
    <property type="term" value="C:proton-transporting ATP synthase complex"/>
    <property type="evidence" value="ECO:0007669"/>
    <property type="project" value="UniProtKB-KW"/>
</dbReference>
<comment type="similarity">
    <text evidence="2 12">Belongs to the ATPase protein 8 family.</text>
</comment>
<protein>
    <recommendedName>
        <fullName evidence="12">ATP synthase complex subunit 8</fullName>
    </recommendedName>
</protein>
<keyword evidence="7 12" id="KW-0375">Hydrogen ion transport</keyword>
<dbReference type="EMBL" id="MH560362">
    <property type="protein sequence ID" value="QGA70744.1"/>
    <property type="molecule type" value="Genomic_DNA"/>
</dbReference>
<evidence type="ECO:0000256" key="9">
    <source>
        <dbReference type="ARBA" id="ARBA00023065"/>
    </source>
</evidence>